<evidence type="ECO:0000256" key="1">
    <source>
        <dbReference type="SAM" id="Phobius"/>
    </source>
</evidence>
<protein>
    <submittedName>
        <fullName evidence="2">Putative membrane protein</fullName>
    </submittedName>
</protein>
<sequence length="39" mass="4221">MNSNEESPWSAFVMGLLLGLFLGLSVAAFAVKYGVFIKL</sequence>
<feature type="transmembrane region" description="Helical" evidence="1">
    <location>
        <begin position="12"/>
        <end position="35"/>
    </location>
</feature>
<name>A0A2H4IAY4_9CAUD</name>
<evidence type="ECO:0000313" key="2">
    <source>
        <dbReference type="EMBL" id="ARW58704.1"/>
    </source>
</evidence>
<evidence type="ECO:0000313" key="3">
    <source>
        <dbReference type="Proteomes" id="UP000240568"/>
    </source>
</evidence>
<dbReference type="Proteomes" id="UP000240568">
    <property type="component" value="Segment"/>
</dbReference>
<accession>A0A2H4IAY4</accession>
<organism evidence="2 3">
    <name type="scientific">Erwinia phage vB_EamM_Y3</name>
    <dbReference type="NCBI Taxonomy" id="1983553"/>
    <lineage>
        <taxon>Viruses</taxon>
        <taxon>Duplodnaviria</taxon>
        <taxon>Heunggongvirae</taxon>
        <taxon>Uroviricota</taxon>
        <taxon>Caudoviricetes</taxon>
        <taxon>Sasquatchvirus</taxon>
        <taxon>Sasquatchvirus Y3</taxon>
    </lineage>
</organism>
<keyword evidence="1" id="KW-1133">Transmembrane helix</keyword>
<proteinExistence type="predicted"/>
<keyword evidence="1" id="KW-0812">Transmembrane</keyword>
<reference evidence="2 3" key="1">
    <citation type="submission" date="2017-04" db="EMBL/GenBank/DDBJ databases">
        <authorList>
            <person name="Afonso C.L."/>
            <person name="Miller P.J."/>
            <person name="Scott M.A."/>
            <person name="Spackman E."/>
            <person name="Goraichik I."/>
            <person name="Dimitrov K.M."/>
            <person name="Suarez D.L."/>
            <person name="Swayne D.E."/>
        </authorList>
    </citation>
    <scope>NUCLEOTIDE SEQUENCE [LARGE SCALE GENOMIC DNA]</scope>
</reference>
<keyword evidence="3" id="KW-1185">Reference proteome</keyword>
<gene>
    <name evidence="2" type="ORF">Y3_064</name>
</gene>
<keyword evidence="1" id="KW-0472">Membrane</keyword>
<dbReference type="EMBL" id="KY984068">
    <property type="protein sequence ID" value="ARW58704.1"/>
    <property type="molecule type" value="Genomic_DNA"/>
</dbReference>